<dbReference type="SUPFAM" id="SSF54060">
    <property type="entry name" value="His-Me finger endonucleases"/>
    <property type="match status" value="1"/>
</dbReference>
<feature type="region of interest" description="Disordered" evidence="1">
    <location>
        <begin position="22"/>
        <end position="57"/>
    </location>
</feature>
<dbReference type="Gene3D" id="3.90.75.10">
    <property type="entry name" value="Homing Intron 3 (I-ppo) Encoded Endonuclease, Chain A"/>
    <property type="match status" value="1"/>
</dbReference>
<dbReference type="Proteomes" id="UP001054857">
    <property type="component" value="Unassembled WGS sequence"/>
</dbReference>
<dbReference type="InterPro" id="IPR044925">
    <property type="entry name" value="His-Me_finger_sf"/>
</dbReference>
<feature type="compositionally biased region" description="Low complexity" evidence="1">
    <location>
        <begin position="31"/>
        <end position="57"/>
    </location>
</feature>
<evidence type="ECO:0000256" key="1">
    <source>
        <dbReference type="SAM" id="MobiDB-lite"/>
    </source>
</evidence>
<gene>
    <name evidence="2" type="ORF">Agub_g15553</name>
</gene>
<reference evidence="2 3" key="1">
    <citation type="journal article" date="2021" name="Sci. Rep.">
        <title>Genome sequencing of the multicellular alga Astrephomene provides insights into convergent evolution of germ-soma differentiation.</title>
        <authorList>
            <person name="Yamashita S."/>
            <person name="Yamamoto K."/>
            <person name="Matsuzaki R."/>
            <person name="Suzuki S."/>
            <person name="Yamaguchi H."/>
            <person name="Hirooka S."/>
            <person name="Minakuchi Y."/>
            <person name="Miyagishima S."/>
            <person name="Kawachi M."/>
            <person name="Toyoda A."/>
            <person name="Nozaki H."/>
        </authorList>
    </citation>
    <scope>NUCLEOTIDE SEQUENCE [LARGE SCALE GENOMIC DNA]</scope>
    <source>
        <strain evidence="2 3">NIES-4017</strain>
    </source>
</reference>
<dbReference type="GO" id="GO:0004519">
    <property type="term" value="F:endonuclease activity"/>
    <property type="evidence" value="ECO:0007669"/>
    <property type="project" value="InterPro"/>
</dbReference>
<dbReference type="InterPro" id="IPR044930">
    <property type="entry name" value="Homing_endonuclease_His-Me"/>
</dbReference>
<proteinExistence type="predicted"/>
<dbReference type="EMBL" id="BMAR01000075">
    <property type="protein sequence ID" value="GFR52907.1"/>
    <property type="molecule type" value="Genomic_DNA"/>
</dbReference>
<accession>A0AAD3E4U4</accession>
<evidence type="ECO:0000313" key="2">
    <source>
        <dbReference type="EMBL" id="GFR52907.1"/>
    </source>
</evidence>
<keyword evidence="3" id="KW-1185">Reference proteome</keyword>
<organism evidence="2 3">
    <name type="scientific">Astrephomene gubernaculifera</name>
    <dbReference type="NCBI Taxonomy" id="47775"/>
    <lineage>
        <taxon>Eukaryota</taxon>
        <taxon>Viridiplantae</taxon>
        <taxon>Chlorophyta</taxon>
        <taxon>core chlorophytes</taxon>
        <taxon>Chlorophyceae</taxon>
        <taxon>CS clade</taxon>
        <taxon>Chlamydomonadales</taxon>
        <taxon>Astrephomenaceae</taxon>
        <taxon>Astrephomene</taxon>
    </lineage>
</organism>
<sequence length="116" mass="13174">MGQEGRKQQQIEALHRVMVWAVHGPTPVTLPGQQPSKQQQQQQQGQEEQQPTQQQQPAVMHLCDCRTCINPCHVWWGTGSLNRKGDSKAYKTVVEETRSRTAQQQFLPDGTPVEFP</sequence>
<protein>
    <submittedName>
        <fullName evidence="2">Uncharacterized protein</fullName>
    </submittedName>
</protein>
<evidence type="ECO:0000313" key="3">
    <source>
        <dbReference type="Proteomes" id="UP001054857"/>
    </source>
</evidence>
<dbReference type="AlphaFoldDB" id="A0AAD3E4U4"/>
<name>A0AAD3E4U4_9CHLO</name>
<comment type="caution">
    <text evidence="2">The sequence shown here is derived from an EMBL/GenBank/DDBJ whole genome shotgun (WGS) entry which is preliminary data.</text>
</comment>